<comment type="similarity">
    <text evidence="1 4">Belongs to the heat shock protein 70 family.</text>
</comment>
<dbReference type="Gene3D" id="3.30.30.30">
    <property type="match status" value="1"/>
</dbReference>
<dbReference type="EMBL" id="CAJNRF010004348">
    <property type="protein sequence ID" value="CAF2058899.1"/>
    <property type="molecule type" value="Genomic_DNA"/>
</dbReference>
<evidence type="ECO:0000256" key="2">
    <source>
        <dbReference type="ARBA" id="ARBA00022741"/>
    </source>
</evidence>
<dbReference type="Gene3D" id="3.30.420.40">
    <property type="match status" value="2"/>
</dbReference>
<dbReference type="FunFam" id="3.30.30.30:FF:000001">
    <property type="entry name" value="heat shock 70 kDa protein-like"/>
    <property type="match status" value="1"/>
</dbReference>
<gene>
    <name evidence="5" type="ORF">WKI299_LOCUS11725</name>
</gene>
<dbReference type="InterPro" id="IPR043129">
    <property type="entry name" value="ATPase_NBD"/>
</dbReference>
<dbReference type="PROSITE" id="PS00329">
    <property type="entry name" value="HSP70_2"/>
    <property type="match status" value="1"/>
</dbReference>
<evidence type="ECO:0000313" key="5">
    <source>
        <dbReference type="EMBL" id="CAF2058899.1"/>
    </source>
</evidence>
<dbReference type="FunFam" id="3.30.420.40:FF:000026">
    <property type="entry name" value="Heat shock protein 70"/>
    <property type="match status" value="1"/>
</dbReference>
<proteinExistence type="inferred from homology"/>
<dbReference type="Gene3D" id="2.60.34.10">
    <property type="entry name" value="Substrate Binding Domain Of DNAk, Chain A, domain 1"/>
    <property type="match status" value="1"/>
</dbReference>
<evidence type="ECO:0000256" key="4">
    <source>
        <dbReference type="RuleBase" id="RU003322"/>
    </source>
</evidence>
<name>A0A816QFB1_9BILA</name>
<dbReference type="Pfam" id="PF00012">
    <property type="entry name" value="HSP70"/>
    <property type="match status" value="2"/>
</dbReference>
<dbReference type="Proteomes" id="UP000663856">
    <property type="component" value="Unassembled WGS sequence"/>
</dbReference>
<dbReference type="Gene3D" id="1.20.1270.10">
    <property type="match status" value="1"/>
</dbReference>
<sequence length="656" mass="74129">MAVVMGIDLGTAYSSVAIFRNGKVEMIANEQDNRTTPSYVAFTDVERLIGNEAKSQAAMNSKNTIFDAKRLIGRKLDDPILKNDMKYWPFEIINHDGKLKIRVQHKNETKLFTAEEISSMILTKMKDMVEAYVGKPVSDAVITVPAYFNNSQRQATKDAGTIAGLNVLRVMSESTAAALAYGFDKEIFNEKNILIFDVGGGTCNVSIVSIDHGVFEVKSTAGNTHLGGEDFDTRLVDRFVREFKYTYGKDISENKRSIRRLRTACECAKLDLSSSLQATIEIESLYEDIDFHSTITRACFEEINADLFRSTLVTVKKALRDVRMNKNSIDDIILIGGSARIPKLQQMLQDFFHGNELNRSINSDEAVAYGAAIQAAIIVRDKSKIATDLLLLDLTPFSLGIETLDGVMTSMIRRNSIIPSRITKTVWIHSDTKKTIETSKSTKCFPKFRRKKTYQDSSFPGHHSRVIIKIFEGDETMTKDNNLLDSFQLNEISFAANSEKQIEVTFDIDANGILTVSAVDTNSKNGKEIIVKNGRECLTRKEIECMIADSEAYRREDRIRLDRIETKNKLESSCFEINTVINNEVSTHNITPFDYKKITNIIEEIFAWLQTNPLPEKKQCESKLLELQREYLPIMAQFNCNISDFETHRQASQSNI</sequence>
<dbReference type="FunFam" id="3.90.640.10:FF:000134">
    <property type="entry name" value="Heat shock cognate 71 kDa protein"/>
    <property type="match status" value="1"/>
</dbReference>
<keyword evidence="3 4" id="KW-0067">ATP-binding</keyword>
<evidence type="ECO:0000313" key="6">
    <source>
        <dbReference type="Proteomes" id="UP000663856"/>
    </source>
</evidence>
<protein>
    <submittedName>
        <fullName evidence="5">Uncharacterized protein</fullName>
    </submittedName>
</protein>
<dbReference type="SUPFAM" id="SSF53067">
    <property type="entry name" value="Actin-like ATPase domain"/>
    <property type="match status" value="2"/>
</dbReference>
<dbReference type="InterPro" id="IPR018181">
    <property type="entry name" value="Heat_shock_70_CS"/>
</dbReference>
<accession>A0A816QFB1</accession>
<dbReference type="AlphaFoldDB" id="A0A816QFB1"/>
<dbReference type="PRINTS" id="PR00301">
    <property type="entry name" value="HEATSHOCK70"/>
</dbReference>
<dbReference type="InterPro" id="IPR029048">
    <property type="entry name" value="HSP70_C_sf"/>
</dbReference>
<evidence type="ECO:0000256" key="1">
    <source>
        <dbReference type="ARBA" id="ARBA00007381"/>
    </source>
</evidence>
<reference evidence="5" key="1">
    <citation type="submission" date="2021-02" db="EMBL/GenBank/DDBJ databases">
        <authorList>
            <person name="Nowell W R."/>
        </authorList>
    </citation>
    <scope>NUCLEOTIDE SEQUENCE</scope>
</reference>
<dbReference type="InterPro" id="IPR013126">
    <property type="entry name" value="Hsp_70_fam"/>
</dbReference>
<dbReference type="GO" id="GO:0005524">
    <property type="term" value="F:ATP binding"/>
    <property type="evidence" value="ECO:0007669"/>
    <property type="project" value="UniProtKB-KW"/>
</dbReference>
<evidence type="ECO:0000256" key="3">
    <source>
        <dbReference type="ARBA" id="ARBA00022840"/>
    </source>
</evidence>
<comment type="caution">
    <text evidence="5">The sequence shown here is derived from an EMBL/GenBank/DDBJ whole genome shotgun (WGS) entry which is preliminary data.</text>
</comment>
<dbReference type="SUPFAM" id="SSF100934">
    <property type="entry name" value="Heat shock protein 70kD (HSP70), C-terminal subdomain"/>
    <property type="match status" value="1"/>
</dbReference>
<dbReference type="SUPFAM" id="SSF100920">
    <property type="entry name" value="Heat shock protein 70kD (HSP70), peptide-binding domain"/>
    <property type="match status" value="2"/>
</dbReference>
<dbReference type="Gene3D" id="3.90.640.10">
    <property type="entry name" value="Actin, Chain A, domain 4"/>
    <property type="match status" value="1"/>
</dbReference>
<dbReference type="InterPro" id="IPR029047">
    <property type="entry name" value="HSP70_peptide-bd_sf"/>
</dbReference>
<keyword evidence="2 4" id="KW-0547">Nucleotide-binding</keyword>
<dbReference type="PANTHER" id="PTHR19375">
    <property type="entry name" value="HEAT SHOCK PROTEIN 70KDA"/>
    <property type="match status" value="1"/>
</dbReference>
<organism evidence="5 6">
    <name type="scientific">Rotaria magnacalcarata</name>
    <dbReference type="NCBI Taxonomy" id="392030"/>
    <lineage>
        <taxon>Eukaryota</taxon>
        <taxon>Metazoa</taxon>
        <taxon>Spiralia</taxon>
        <taxon>Gnathifera</taxon>
        <taxon>Rotifera</taxon>
        <taxon>Eurotatoria</taxon>
        <taxon>Bdelloidea</taxon>
        <taxon>Philodinida</taxon>
        <taxon>Philodinidae</taxon>
        <taxon>Rotaria</taxon>
    </lineage>
</organism>
<dbReference type="GO" id="GO:0140662">
    <property type="term" value="F:ATP-dependent protein folding chaperone"/>
    <property type="evidence" value="ECO:0007669"/>
    <property type="project" value="InterPro"/>
</dbReference>